<dbReference type="SMART" id="SM00034">
    <property type="entry name" value="CLECT"/>
    <property type="match status" value="2"/>
</dbReference>
<keyword evidence="3" id="KW-1185">Reference proteome</keyword>
<dbReference type="Gene3D" id="3.10.100.10">
    <property type="entry name" value="Mannose-Binding Protein A, subunit A"/>
    <property type="match status" value="2"/>
</dbReference>
<accession>A0A6J8CZW5</accession>
<reference evidence="2 3" key="1">
    <citation type="submission" date="2020-06" db="EMBL/GenBank/DDBJ databases">
        <authorList>
            <person name="Li R."/>
            <person name="Bekaert M."/>
        </authorList>
    </citation>
    <scope>NUCLEOTIDE SEQUENCE [LARGE SCALE GENOMIC DNA]</scope>
    <source>
        <strain evidence="3">wild</strain>
    </source>
</reference>
<dbReference type="PANTHER" id="PTHR22803">
    <property type="entry name" value="MANNOSE, PHOSPHOLIPASE, LECTIN RECEPTOR RELATED"/>
    <property type="match status" value="1"/>
</dbReference>
<gene>
    <name evidence="2" type="ORF">MCOR_34687</name>
</gene>
<evidence type="ECO:0000313" key="2">
    <source>
        <dbReference type="EMBL" id="CAC5400512.1"/>
    </source>
</evidence>
<dbReference type="AlphaFoldDB" id="A0A6J8CZW5"/>
<organism evidence="2 3">
    <name type="scientific">Mytilus coruscus</name>
    <name type="common">Sea mussel</name>
    <dbReference type="NCBI Taxonomy" id="42192"/>
    <lineage>
        <taxon>Eukaryota</taxon>
        <taxon>Metazoa</taxon>
        <taxon>Spiralia</taxon>
        <taxon>Lophotrochozoa</taxon>
        <taxon>Mollusca</taxon>
        <taxon>Bivalvia</taxon>
        <taxon>Autobranchia</taxon>
        <taxon>Pteriomorphia</taxon>
        <taxon>Mytilida</taxon>
        <taxon>Mytiloidea</taxon>
        <taxon>Mytilidae</taxon>
        <taxon>Mytilinae</taxon>
        <taxon>Mytilus</taxon>
    </lineage>
</organism>
<dbReference type="CDD" id="cd00037">
    <property type="entry name" value="CLECT"/>
    <property type="match status" value="1"/>
</dbReference>
<dbReference type="PROSITE" id="PS50041">
    <property type="entry name" value="C_TYPE_LECTIN_2"/>
    <property type="match status" value="1"/>
</dbReference>
<dbReference type="InterPro" id="IPR050111">
    <property type="entry name" value="C-type_lectin/snaclec_domain"/>
</dbReference>
<dbReference type="InterPro" id="IPR016187">
    <property type="entry name" value="CTDL_fold"/>
</dbReference>
<evidence type="ECO:0000259" key="1">
    <source>
        <dbReference type="PROSITE" id="PS50041"/>
    </source>
</evidence>
<feature type="domain" description="C-type lectin" evidence="1">
    <location>
        <begin position="41"/>
        <end position="162"/>
    </location>
</feature>
<name>A0A6J8CZW5_MYTCO</name>
<dbReference type="Pfam" id="PF00059">
    <property type="entry name" value="Lectin_C"/>
    <property type="match status" value="1"/>
</dbReference>
<dbReference type="InterPro" id="IPR016186">
    <property type="entry name" value="C-type_lectin-like/link_sf"/>
</dbReference>
<dbReference type="SUPFAM" id="SSF56436">
    <property type="entry name" value="C-type lectin-like"/>
    <property type="match status" value="2"/>
</dbReference>
<protein>
    <submittedName>
        <fullName evidence="2">MRC</fullName>
    </submittedName>
</protein>
<proteinExistence type="predicted"/>
<dbReference type="OrthoDB" id="6113286at2759"/>
<dbReference type="InterPro" id="IPR001304">
    <property type="entry name" value="C-type_lectin-like"/>
</dbReference>
<dbReference type="Proteomes" id="UP000507470">
    <property type="component" value="Unassembled WGS sequence"/>
</dbReference>
<evidence type="ECO:0000313" key="3">
    <source>
        <dbReference type="Proteomes" id="UP000507470"/>
    </source>
</evidence>
<sequence>MSSEKEEGRHAGRLLIFAYKNLRYSSVNGQVCPPGWVDGPMGKKCYLFADNHQRNWFEAKYVCNSMRAQLLSIENSLEMAWIKQELTKVKAKTTGTSEWWTSLQKNGTVWNWSSNIALDNTVVRWGLGEPNIHPNKEICAEICCPHFLNGINCEKRINYICELDKEKYPLTCDADNGWEYHQGSCYKFVQKFKTWNESASDCKDLDSNLAAAANIGSLHAVSTIASFQQFDSWVGVLRKNKTYFYTNSSEAIGIDRYIQPSKTSELRDEGGAFIVIVYTRSRKYHAFLHISMLLTNQLTLETGELLASNLQTPNDSSCQLNIFLISTYISELLFPHVTHVLLFCGSGISMLNEEKRTIFFNKHQQHIQEEYNECIDTALLEEIASYEDLDSIDIMSDAHHGWRKNAKDTSVVAIGEKTHKVLNCEHVTKAHDIVSQGHEKVETVRVYQYMKDKDVRVGVRCHDGNLSIKIEEIETLNQNNTWHCVKAMKTAMKKISSGPQYSKKAKRGLFG</sequence>
<dbReference type="EMBL" id="CACVKT020006207">
    <property type="protein sequence ID" value="CAC5400512.1"/>
    <property type="molecule type" value="Genomic_DNA"/>
</dbReference>